<proteinExistence type="predicted"/>
<evidence type="ECO:0000313" key="2">
    <source>
        <dbReference type="EMBL" id="MDF3302666.1"/>
    </source>
</evidence>
<name>A0ABT6ADD4_9ACTN</name>
<gene>
    <name evidence="2" type="ORF">P3H78_29460</name>
</gene>
<evidence type="ECO:0000256" key="1">
    <source>
        <dbReference type="SAM" id="Phobius"/>
    </source>
</evidence>
<evidence type="ECO:0008006" key="4">
    <source>
        <dbReference type="Google" id="ProtNLM"/>
    </source>
</evidence>
<organism evidence="2 3">
    <name type="scientific">Streptomyces tropicalis</name>
    <dbReference type="NCBI Taxonomy" id="3034234"/>
    <lineage>
        <taxon>Bacteria</taxon>
        <taxon>Bacillati</taxon>
        <taxon>Actinomycetota</taxon>
        <taxon>Actinomycetes</taxon>
        <taxon>Kitasatosporales</taxon>
        <taxon>Streptomycetaceae</taxon>
        <taxon>Streptomyces</taxon>
    </lineage>
</organism>
<keyword evidence="1" id="KW-0472">Membrane</keyword>
<dbReference type="RefSeq" id="WP_276112222.1">
    <property type="nucleotide sequence ID" value="NZ_JARJBB010000026.1"/>
</dbReference>
<dbReference type="EMBL" id="JARJBB010000026">
    <property type="protein sequence ID" value="MDF3302666.1"/>
    <property type="molecule type" value="Genomic_DNA"/>
</dbReference>
<sequence>MTTMVVVSFSVAAVMALAGCLRSAWVRAWRRRLSPGAPELPDASFVLARVVFFALAGVLVFSGFRLVSVDDAAAWSDGELASAVEQAAYALDGTSREGDIYGDDGDFDTEYASMIEDKVVQKGGGDAPEGGVNAAPTGTNGAADARYTVTASGAEASYCLHVTRTHSKKDDWVSPGISGGDGVTVPMFRFAVTSSRGAC</sequence>
<evidence type="ECO:0000313" key="3">
    <source>
        <dbReference type="Proteomes" id="UP001221150"/>
    </source>
</evidence>
<keyword evidence="3" id="KW-1185">Reference proteome</keyword>
<comment type="caution">
    <text evidence="2">The sequence shown here is derived from an EMBL/GenBank/DDBJ whole genome shotgun (WGS) entry which is preliminary data.</text>
</comment>
<accession>A0ABT6ADD4</accession>
<feature type="transmembrane region" description="Helical" evidence="1">
    <location>
        <begin position="46"/>
        <end position="67"/>
    </location>
</feature>
<keyword evidence="1" id="KW-1133">Transmembrane helix</keyword>
<protein>
    <recommendedName>
        <fullName evidence="4">Secreted protein</fullName>
    </recommendedName>
</protein>
<keyword evidence="1" id="KW-0812">Transmembrane</keyword>
<reference evidence="2 3" key="1">
    <citation type="submission" date="2023-03" db="EMBL/GenBank/DDBJ databases">
        <title>Draft genome sequence of Streptomyces sp. K1PA1 isolated from peat swamp forest in Thailand.</title>
        <authorList>
            <person name="Klaysubun C."/>
            <person name="Duangmal K."/>
        </authorList>
    </citation>
    <scope>NUCLEOTIDE SEQUENCE [LARGE SCALE GENOMIC DNA]</scope>
    <source>
        <strain evidence="2 3">K1PA1</strain>
    </source>
</reference>
<dbReference type="Proteomes" id="UP001221150">
    <property type="component" value="Unassembled WGS sequence"/>
</dbReference>